<dbReference type="PANTHER" id="PTHR30408">
    <property type="entry name" value="TYPE-1 RESTRICTION ENZYME ECOKI SPECIFICITY PROTEIN"/>
    <property type="match status" value="1"/>
</dbReference>
<keyword evidence="6" id="KW-0378">Hydrolase</keyword>
<comment type="caution">
    <text evidence="6">The sequence shown here is derived from an EMBL/GenBank/DDBJ whole genome shotgun (WGS) entry which is preliminary data.</text>
</comment>
<reference evidence="6 7" key="1">
    <citation type="journal article" date="2020" name="Int. J. Syst. Evol. Microbiol.">
        <title>Ureaplasma miroungigenitalium sp. nov. isolated from northern elephant seals (Mirounga angustirostris) and Ureaplasma zalophigenitalium sp. nov. isolated from California sea lions (Zalophus californianus).</title>
        <authorList>
            <person name="Volokhov D.V."/>
            <person name="Gulland F.M."/>
            <person name="Gao Y."/>
            <person name="Chizhikov V.E."/>
        </authorList>
    </citation>
    <scope>NUCLEOTIDE SEQUENCE [LARGE SCALE GENOMIC DNA]</scope>
    <source>
        <strain evidence="6 7">CSL7644-GEN</strain>
    </source>
</reference>
<name>A0ABT3BQ16_9BACT</name>
<gene>
    <name evidence="6" type="ORF">OF365_03140</name>
</gene>
<dbReference type="EMBL" id="JAOXHJ010000015">
    <property type="protein sequence ID" value="MCV3754358.1"/>
    <property type="molecule type" value="Genomic_DNA"/>
</dbReference>
<evidence type="ECO:0000256" key="1">
    <source>
        <dbReference type="ARBA" id="ARBA00010923"/>
    </source>
</evidence>
<evidence type="ECO:0000256" key="4">
    <source>
        <dbReference type="SAM" id="Coils"/>
    </source>
</evidence>
<protein>
    <submittedName>
        <fullName evidence="6">Restriction endonuclease subunit S</fullName>
        <ecNumber evidence="6">3.1.21.-</ecNumber>
    </submittedName>
</protein>
<dbReference type="GO" id="GO:0004519">
    <property type="term" value="F:endonuclease activity"/>
    <property type="evidence" value="ECO:0007669"/>
    <property type="project" value="UniProtKB-KW"/>
</dbReference>
<keyword evidence="4" id="KW-0175">Coiled coil</keyword>
<dbReference type="SUPFAM" id="SSF116734">
    <property type="entry name" value="DNA methylase specificity domain"/>
    <property type="match status" value="2"/>
</dbReference>
<organism evidence="6 7">
    <name type="scientific">Ureaplasma zalophigenitalium</name>
    <dbReference type="NCBI Taxonomy" id="907723"/>
    <lineage>
        <taxon>Bacteria</taxon>
        <taxon>Bacillati</taxon>
        <taxon>Mycoplasmatota</taxon>
        <taxon>Mycoplasmoidales</taxon>
        <taxon>Mycoplasmoidaceae</taxon>
        <taxon>Ureaplasma</taxon>
    </lineage>
</organism>
<evidence type="ECO:0000259" key="5">
    <source>
        <dbReference type="Pfam" id="PF01420"/>
    </source>
</evidence>
<dbReference type="InterPro" id="IPR000055">
    <property type="entry name" value="Restrct_endonuc_typeI_TRD"/>
</dbReference>
<sequence length="390" mass="45434">MNNKLVPAIRFKEFTNDWEQRRVGDLLRSSTIKNNGKYDINHFLSVAKTVKSREIPRDIKLKTLDNYNILKYGNIVYEGHTTKEHQFGFLVLNLHKTGIISDIFSIFEFIDQQDLYFWKYLLANNNIFKYILKDSTKSGIMMNSIVKNDFYKKKLNVGISVKESELIGRLFNRIDLSISLLQCKLEKLKNLKNNLLEKMFADEKHPFPKIRFKEFTNAWEQRRVGDLFILTRGTVVSTNKLSKIKTSLFKYPVYSSKTVNEGLLGYYDKYLFENCITWTTDGYAGNVMFRPGKFFSTNVSGVLLGSPKYSNYCTAHSLNNVAYKHVSNSGIPKLMNNVMQNIKIWLPQATDEINNLSHLLEKWSVTISLLQRKLEKMENIKNTLLQKMFV</sequence>
<comment type="similarity">
    <text evidence="1">Belongs to the type-I restriction system S methylase family.</text>
</comment>
<proteinExistence type="inferred from homology"/>
<keyword evidence="6" id="KW-0540">Nuclease</keyword>
<dbReference type="GO" id="GO:0016787">
    <property type="term" value="F:hydrolase activity"/>
    <property type="evidence" value="ECO:0007669"/>
    <property type="project" value="UniProtKB-KW"/>
</dbReference>
<feature type="domain" description="Type I restriction modification DNA specificity" evidence="5">
    <location>
        <begin position="219"/>
        <end position="377"/>
    </location>
</feature>
<dbReference type="RefSeq" id="WP_263818162.1">
    <property type="nucleotide sequence ID" value="NZ_JAOXHJ010000015.1"/>
</dbReference>
<evidence type="ECO:0000256" key="3">
    <source>
        <dbReference type="ARBA" id="ARBA00023125"/>
    </source>
</evidence>
<dbReference type="EC" id="3.1.21.-" evidence="6"/>
<keyword evidence="3" id="KW-0238">DNA-binding</keyword>
<evidence type="ECO:0000256" key="2">
    <source>
        <dbReference type="ARBA" id="ARBA00022747"/>
    </source>
</evidence>
<evidence type="ECO:0000313" key="7">
    <source>
        <dbReference type="Proteomes" id="UP001207252"/>
    </source>
</evidence>
<evidence type="ECO:0000313" key="6">
    <source>
        <dbReference type="EMBL" id="MCV3754358.1"/>
    </source>
</evidence>
<dbReference type="CDD" id="cd17255">
    <property type="entry name" value="RMtype1_S_Fco49512ORF2615P-TRD2-CR2_like"/>
    <property type="match status" value="1"/>
</dbReference>
<dbReference type="Gene3D" id="3.90.220.20">
    <property type="entry name" value="DNA methylase specificity domains"/>
    <property type="match status" value="2"/>
</dbReference>
<dbReference type="Pfam" id="PF01420">
    <property type="entry name" value="Methylase_S"/>
    <property type="match status" value="1"/>
</dbReference>
<keyword evidence="7" id="KW-1185">Reference proteome</keyword>
<keyword evidence="2" id="KW-0680">Restriction system</keyword>
<dbReference type="InterPro" id="IPR052021">
    <property type="entry name" value="Type-I_RS_S_subunit"/>
</dbReference>
<dbReference type="PANTHER" id="PTHR30408:SF12">
    <property type="entry name" value="TYPE I RESTRICTION ENZYME MJAVIII SPECIFICITY SUBUNIT"/>
    <property type="match status" value="1"/>
</dbReference>
<dbReference type="Proteomes" id="UP001207252">
    <property type="component" value="Unassembled WGS sequence"/>
</dbReference>
<feature type="coiled-coil region" evidence="4">
    <location>
        <begin position="360"/>
        <end position="387"/>
    </location>
</feature>
<accession>A0ABT3BQ16</accession>
<dbReference type="InterPro" id="IPR044946">
    <property type="entry name" value="Restrct_endonuc_typeI_TRD_sf"/>
</dbReference>
<keyword evidence="6" id="KW-0255">Endonuclease</keyword>